<proteinExistence type="predicted"/>
<dbReference type="KEGG" id="tpg:TPEGAU_0063a"/>
<name>A0AAU8PI78_TREPG</name>
<organism evidence="2 3">
    <name type="scientific">Treponema pallidum subsp. pertenue (strain Gauthier)</name>
    <dbReference type="NCBI Taxonomy" id="491080"/>
    <lineage>
        <taxon>Bacteria</taxon>
        <taxon>Pseudomonadati</taxon>
        <taxon>Spirochaetota</taxon>
        <taxon>Spirochaetia</taxon>
        <taxon>Spirochaetales</taxon>
        <taxon>Treponemataceae</taxon>
        <taxon>Treponema</taxon>
    </lineage>
</organism>
<dbReference type="AlphaFoldDB" id="A0AAU8PI78"/>
<dbReference type="EMBL" id="CP002376">
    <property type="protein sequence ID" value="AEZ59315.1"/>
    <property type="molecule type" value="Genomic_DNA"/>
</dbReference>
<feature type="region of interest" description="Disordered" evidence="1">
    <location>
        <begin position="1"/>
        <end position="30"/>
    </location>
</feature>
<dbReference type="Proteomes" id="UP000008192">
    <property type="component" value="Chromosome"/>
</dbReference>
<evidence type="ECO:0000313" key="3">
    <source>
        <dbReference type="Proteomes" id="UP000008192"/>
    </source>
</evidence>
<accession>A0AAU8PI78</accession>
<protein>
    <submittedName>
        <fullName evidence="2">Uncharacterized protein</fullName>
    </submittedName>
</protein>
<evidence type="ECO:0000256" key="1">
    <source>
        <dbReference type="SAM" id="MobiDB-lite"/>
    </source>
</evidence>
<evidence type="ECO:0000313" key="2">
    <source>
        <dbReference type="EMBL" id="AEZ59315.1"/>
    </source>
</evidence>
<gene>
    <name evidence="2" type="ordered locus">TPEGAU_0063a</name>
</gene>
<feature type="compositionally biased region" description="Polar residues" evidence="1">
    <location>
        <begin position="9"/>
        <end position="19"/>
    </location>
</feature>
<reference evidence="3" key="1">
    <citation type="journal article" date="2012" name="PLoS Negl. Trop. Dis.">
        <title>Whole genome sequences of three Treponema pallidum ssp. pertenue strains: yaws and syphilis treponemes differ in less than 0.2% of the genome sequence.</title>
        <authorList>
            <person name="Cejkova D."/>
            <person name="Zobanikova M."/>
            <person name="Chen L."/>
            <person name="Pospisilova P."/>
            <person name="Strouhal M."/>
            <person name="Qin X."/>
            <person name="Mikalova L."/>
            <person name="Norris S.J."/>
            <person name="Muzny D.M."/>
            <person name="Gibbs R.A."/>
            <person name="Fulton L.L."/>
            <person name="Sodergren E."/>
            <person name="Weinstock G.M."/>
            <person name="Smajs D."/>
        </authorList>
    </citation>
    <scope>NUCLEOTIDE SEQUENCE [LARGE SCALE GENOMIC DNA]</scope>
    <source>
        <strain evidence="3">Gauthier</strain>
    </source>
</reference>
<sequence length="93" mass="10480">MLGDKYCLETQNSAPQTSPHIRDRRGHTGKRTFCEQVPHLVCRKEHTHECTPSDDAAPSAASDKRTKDLMRHTDLRYAGVSPRVLRTLLLLVG</sequence>